<evidence type="ECO:0000313" key="8">
    <source>
        <dbReference type="Proteomes" id="UP000242715"/>
    </source>
</evidence>
<dbReference type="Proteomes" id="UP000242715">
    <property type="component" value="Unassembled WGS sequence"/>
</dbReference>
<feature type="non-terminal residue" evidence="7">
    <location>
        <position position="351"/>
    </location>
</feature>
<evidence type="ECO:0000256" key="2">
    <source>
        <dbReference type="ARBA" id="ARBA00005982"/>
    </source>
</evidence>
<feature type="transmembrane region" description="Helical" evidence="6">
    <location>
        <begin position="129"/>
        <end position="152"/>
    </location>
</feature>
<evidence type="ECO:0000256" key="1">
    <source>
        <dbReference type="ARBA" id="ARBA00004141"/>
    </source>
</evidence>
<evidence type="ECO:0008006" key="9">
    <source>
        <dbReference type="Google" id="ProtNLM"/>
    </source>
</evidence>
<feature type="transmembrane region" description="Helical" evidence="6">
    <location>
        <begin position="290"/>
        <end position="311"/>
    </location>
</feature>
<evidence type="ECO:0000256" key="4">
    <source>
        <dbReference type="ARBA" id="ARBA00022989"/>
    </source>
</evidence>
<keyword evidence="5 6" id="KW-0472">Membrane</keyword>
<dbReference type="PANTHER" id="PTHR11654">
    <property type="entry name" value="OLIGOPEPTIDE TRANSPORTER-RELATED"/>
    <property type="match status" value="1"/>
</dbReference>
<evidence type="ECO:0000256" key="6">
    <source>
        <dbReference type="SAM" id="Phobius"/>
    </source>
</evidence>
<dbReference type="AlphaFoldDB" id="A0A2Z6MKT7"/>
<feature type="transmembrane region" description="Helical" evidence="6">
    <location>
        <begin position="68"/>
        <end position="90"/>
    </location>
</feature>
<keyword evidence="3 6" id="KW-0812">Transmembrane</keyword>
<proteinExistence type="inferred from homology"/>
<protein>
    <recommendedName>
        <fullName evidence="9">Major facilitator superfamily (MFS) profile domain-containing protein</fullName>
    </recommendedName>
</protein>
<accession>A0A2Z6MKT7</accession>
<evidence type="ECO:0000313" key="7">
    <source>
        <dbReference type="EMBL" id="GAU18787.1"/>
    </source>
</evidence>
<dbReference type="EMBL" id="DF973189">
    <property type="protein sequence ID" value="GAU18787.1"/>
    <property type="molecule type" value="Genomic_DNA"/>
</dbReference>
<keyword evidence="4 6" id="KW-1133">Transmembrane helix</keyword>
<evidence type="ECO:0000256" key="3">
    <source>
        <dbReference type="ARBA" id="ARBA00022692"/>
    </source>
</evidence>
<dbReference type="Gene3D" id="1.20.1250.20">
    <property type="entry name" value="MFS general substrate transporter like domains"/>
    <property type="match status" value="2"/>
</dbReference>
<sequence>MQEEELVDGKVDWRGRTAVRHKHGGMKVSLLVLGAFAFENMATLSLAVNLVSYFIGVMHFDLAGAANMVTNFAGVSYMLSIVVAVIADTWIGRYKSVIISGVIECLGLVLLTIQAHHPNLKPAIKGWDWGFGVSAIAIACATIIFAFGLPLYRIHAAKRANGIIEILQVYIAAIRNINLPLPVDSEELYEIEQDKEAAMEIEFLPHRDTLRFLDKAAIEIKANDVKLEKQENPNPWKLCRVTQVENGKIILSMLPIFCCTIIMTLCLAQLQTFSVQQGFTMDRRITKNFHIPPASLPILPVAFLIIIIPFYDQICVPLLRKFTGIPTGITHLQRIGVGLVLSSVSMAIAAI</sequence>
<organism evidence="7 8">
    <name type="scientific">Trifolium subterraneum</name>
    <name type="common">Subterranean clover</name>
    <dbReference type="NCBI Taxonomy" id="3900"/>
    <lineage>
        <taxon>Eukaryota</taxon>
        <taxon>Viridiplantae</taxon>
        <taxon>Streptophyta</taxon>
        <taxon>Embryophyta</taxon>
        <taxon>Tracheophyta</taxon>
        <taxon>Spermatophyta</taxon>
        <taxon>Magnoliopsida</taxon>
        <taxon>eudicotyledons</taxon>
        <taxon>Gunneridae</taxon>
        <taxon>Pentapetalae</taxon>
        <taxon>rosids</taxon>
        <taxon>fabids</taxon>
        <taxon>Fabales</taxon>
        <taxon>Fabaceae</taxon>
        <taxon>Papilionoideae</taxon>
        <taxon>50 kb inversion clade</taxon>
        <taxon>NPAAA clade</taxon>
        <taxon>Hologalegina</taxon>
        <taxon>IRL clade</taxon>
        <taxon>Trifolieae</taxon>
        <taxon>Trifolium</taxon>
    </lineage>
</organism>
<dbReference type="InterPro" id="IPR000109">
    <property type="entry name" value="POT_fam"/>
</dbReference>
<comment type="subcellular location">
    <subcellularLocation>
        <location evidence="1">Membrane</location>
        <topology evidence="1">Multi-pass membrane protein</topology>
    </subcellularLocation>
</comment>
<name>A0A2Z6MKT7_TRISU</name>
<dbReference type="Pfam" id="PF00854">
    <property type="entry name" value="PTR2"/>
    <property type="match status" value="1"/>
</dbReference>
<dbReference type="GO" id="GO:0022857">
    <property type="term" value="F:transmembrane transporter activity"/>
    <property type="evidence" value="ECO:0007669"/>
    <property type="project" value="InterPro"/>
</dbReference>
<dbReference type="OrthoDB" id="8904098at2759"/>
<feature type="transmembrane region" description="Helical" evidence="6">
    <location>
        <begin position="97"/>
        <end position="117"/>
    </location>
</feature>
<dbReference type="SUPFAM" id="SSF103473">
    <property type="entry name" value="MFS general substrate transporter"/>
    <property type="match status" value="2"/>
</dbReference>
<dbReference type="GO" id="GO:0016020">
    <property type="term" value="C:membrane"/>
    <property type="evidence" value="ECO:0007669"/>
    <property type="project" value="UniProtKB-SubCell"/>
</dbReference>
<feature type="transmembrane region" description="Helical" evidence="6">
    <location>
        <begin position="249"/>
        <end position="270"/>
    </location>
</feature>
<keyword evidence="8" id="KW-1185">Reference proteome</keyword>
<evidence type="ECO:0000256" key="5">
    <source>
        <dbReference type="ARBA" id="ARBA00023136"/>
    </source>
</evidence>
<feature type="transmembrane region" description="Helical" evidence="6">
    <location>
        <begin position="30"/>
        <end position="56"/>
    </location>
</feature>
<dbReference type="InterPro" id="IPR036259">
    <property type="entry name" value="MFS_trans_sf"/>
</dbReference>
<comment type="similarity">
    <text evidence="2">Belongs to the major facilitator superfamily. Proton-dependent oligopeptide transporter (POT/PTR) (TC 2.A.17) family.</text>
</comment>
<reference evidence="8" key="1">
    <citation type="journal article" date="2017" name="Front. Plant Sci.">
        <title>Climate Clever Clovers: New Paradigm to Reduce the Environmental Footprint of Ruminants by Breeding Low Methanogenic Forages Utilizing Haplotype Variation.</title>
        <authorList>
            <person name="Kaur P."/>
            <person name="Appels R."/>
            <person name="Bayer P.E."/>
            <person name="Keeble-Gagnere G."/>
            <person name="Wang J."/>
            <person name="Hirakawa H."/>
            <person name="Shirasawa K."/>
            <person name="Vercoe P."/>
            <person name="Stefanova K."/>
            <person name="Durmic Z."/>
            <person name="Nichols P."/>
            <person name="Revell C."/>
            <person name="Isobe S.N."/>
            <person name="Edwards D."/>
            <person name="Erskine W."/>
        </authorList>
    </citation>
    <scope>NUCLEOTIDE SEQUENCE [LARGE SCALE GENOMIC DNA]</scope>
    <source>
        <strain evidence="8">cv. Daliak</strain>
    </source>
</reference>
<gene>
    <name evidence="7" type="ORF">TSUD_80760</name>
</gene>